<feature type="domain" description="Flagellar basal-body/hook protein C-terminal" evidence="6">
    <location>
        <begin position="190"/>
        <end position="233"/>
    </location>
</feature>
<dbReference type="GO" id="GO:0071978">
    <property type="term" value="P:bacterial-type flagellum-dependent swarming motility"/>
    <property type="evidence" value="ECO:0007669"/>
    <property type="project" value="TreeGrafter"/>
</dbReference>
<protein>
    <recommendedName>
        <fullName evidence="4">Flagellar basal-body rod protein FlgF</fullName>
    </recommendedName>
</protein>
<dbReference type="InterPro" id="IPR010930">
    <property type="entry name" value="Flg_bb/hook_C_dom"/>
</dbReference>
<evidence type="ECO:0000313" key="8">
    <source>
        <dbReference type="EMBL" id="PTX46193.1"/>
    </source>
</evidence>
<dbReference type="SUPFAM" id="SSF117143">
    <property type="entry name" value="Flagellar hook protein flgE"/>
    <property type="match status" value="1"/>
</dbReference>
<evidence type="ECO:0000256" key="3">
    <source>
        <dbReference type="ARBA" id="ARBA00023143"/>
    </source>
</evidence>
<evidence type="ECO:0000313" key="9">
    <source>
        <dbReference type="Proteomes" id="UP000244224"/>
    </source>
</evidence>
<feature type="domain" description="Flagellar basal body rod protein N-terminal" evidence="5">
    <location>
        <begin position="9"/>
        <end position="35"/>
    </location>
</feature>
<comment type="similarity">
    <text evidence="2 4">Belongs to the flagella basal body rod proteins family.</text>
</comment>
<comment type="caution">
    <text evidence="8">The sequence shown here is derived from an EMBL/GenBank/DDBJ whole genome shotgun (WGS) entry which is preliminary data.</text>
</comment>
<evidence type="ECO:0000256" key="4">
    <source>
        <dbReference type="RuleBase" id="RU362116"/>
    </source>
</evidence>
<evidence type="ECO:0000259" key="7">
    <source>
        <dbReference type="Pfam" id="PF22692"/>
    </source>
</evidence>
<dbReference type="InterPro" id="IPR001444">
    <property type="entry name" value="Flag_bb_rod_N"/>
</dbReference>
<evidence type="ECO:0000256" key="1">
    <source>
        <dbReference type="ARBA" id="ARBA00004117"/>
    </source>
</evidence>
<dbReference type="Pfam" id="PF06429">
    <property type="entry name" value="Flg_bbr_C"/>
    <property type="match status" value="1"/>
</dbReference>
<dbReference type="RefSeq" id="WP_108130370.1">
    <property type="nucleotide sequence ID" value="NZ_QBKP01000018.1"/>
</dbReference>
<dbReference type="PANTHER" id="PTHR30435:SF19">
    <property type="entry name" value="FLAGELLAR BASAL-BODY ROD PROTEIN FLGG"/>
    <property type="match status" value="1"/>
</dbReference>
<keyword evidence="9" id="KW-1185">Reference proteome</keyword>
<dbReference type="NCBIfam" id="TIGR02490">
    <property type="entry name" value="flgF"/>
    <property type="match status" value="1"/>
</dbReference>
<dbReference type="GO" id="GO:0030694">
    <property type="term" value="C:bacterial-type flagellum basal body, rod"/>
    <property type="evidence" value="ECO:0007669"/>
    <property type="project" value="UniProtKB-UniRule"/>
</dbReference>
<name>A0A2T6AQV6_9RHOB</name>
<comment type="subunit">
    <text evidence="4">The basal body constitutes a major portion of the flagellar organelle and consists of five rings (E,L,P,S, and M) mounted on a central rod. The rod consists of about 26 subunits of FlgG in the distal portion, and FlgB, FlgC and FlgF are thought to build up the proximal portion of the rod with about 6 subunits each.</text>
</comment>
<keyword evidence="3 4" id="KW-0975">Bacterial flagellum</keyword>
<reference evidence="8 9" key="1">
    <citation type="submission" date="2018-04" db="EMBL/GenBank/DDBJ databases">
        <title>Genomic Encyclopedia of Archaeal and Bacterial Type Strains, Phase II (KMG-II): from individual species to whole genera.</title>
        <authorList>
            <person name="Goeker M."/>
        </authorList>
    </citation>
    <scope>NUCLEOTIDE SEQUENCE [LARGE SCALE GENOMIC DNA]</scope>
    <source>
        <strain evidence="8 9">DSM 21823</strain>
    </source>
</reference>
<evidence type="ECO:0000259" key="5">
    <source>
        <dbReference type="Pfam" id="PF00460"/>
    </source>
</evidence>
<dbReference type="NCBIfam" id="NF009332">
    <property type="entry name" value="PRK12690.1"/>
    <property type="match status" value="1"/>
</dbReference>
<dbReference type="OrthoDB" id="9804559at2"/>
<dbReference type="InterPro" id="IPR019776">
    <property type="entry name" value="Flagellar_basal_body_rod_CS"/>
</dbReference>
<accession>A0A2T6AQV6</accession>
<gene>
    <name evidence="8" type="ORF">C8N34_11866</name>
</gene>
<proteinExistence type="inferred from homology"/>
<dbReference type="EMBL" id="QBKP01000018">
    <property type="protein sequence ID" value="PTX46193.1"/>
    <property type="molecule type" value="Genomic_DNA"/>
</dbReference>
<sequence>MDASGYTTLTRQNGLLHELQVIANNIANSSTTGFRREGVVFAEYVKALDDAPSLSMAHASARNVDLSRGEMQQTGGTFDFAVDGDGFFQIETPQGNRLTRAGHFTPSATGELVNAEGYRLLDEAGGPVFVPADAGQIALSEDGTLSTIQGPLARIGLWQPQNATALRHEGGTLFSVEGEILPMQGGRMHQGSLEGSNVNTFSEIARMMEVQRAYELGQSFLDREDERMQTAIRTLGG</sequence>
<dbReference type="Pfam" id="PF00460">
    <property type="entry name" value="Flg_bb_rod"/>
    <property type="match status" value="1"/>
</dbReference>
<organism evidence="8 9">
    <name type="scientific">Gemmobacter caeni</name>
    <dbReference type="NCBI Taxonomy" id="589035"/>
    <lineage>
        <taxon>Bacteria</taxon>
        <taxon>Pseudomonadati</taxon>
        <taxon>Pseudomonadota</taxon>
        <taxon>Alphaproteobacteria</taxon>
        <taxon>Rhodobacterales</taxon>
        <taxon>Paracoccaceae</taxon>
        <taxon>Gemmobacter</taxon>
    </lineage>
</organism>
<dbReference type="PROSITE" id="PS00588">
    <property type="entry name" value="FLAGELLA_BB_ROD"/>
    <property type="match status" value="1"/>
</dbReference>
<comment type="subcellular location">
    <subcellularLocation>
        <location evidence="1 4">Bacterial flagellum basal body</location>
    </subcellularLocation>
</comment>
<feature type="domain" description="Flagellar hook protein FlgE/F/G-like D1" evidence="7">
    <location>
        <begin position="81"/>
        <end position="146"/>
    </location>
</feature>
<dbReference type="InterPro" id="IPR053967">
    <property type="entry name" value="LlgE_F_G-like_D1"/>
</dbReference>
<keyword evidence="8" id="KW-0282">Flagellum</keyword>
<dbReference type="InterPro" id="IPR020013">
    <property type="entry name" value="Flagellar_FlgE/F/G"/>
</dbReference>
<dbReference type="InterPro" id="IPR037925">
    <property type="entry name" value="FlgE/F/G-like"/>
</dbReference>
<keyword evidence="8" id="KW-0969">Cilium</keyword>
<keyword evidence="8" id="KW-0966">Cell projection</keyword>
<dbReference type="AlphaFoldDB" id="A0A2T6AQV6"/>
<evidence type="ECO:0000256" key="2">
    <source>
        <dbReference type="ARBA" id="ARBA00009677"/>
    </source>
</evidence>
<dbReference type="InterPro" id="IPR012836">
    <property type="entry name" value="FlgF"/>
</dbReference>
<dbReference type="PANTHER" id="PTHR30435">
    <property type="entry name" value="FLAGELLAR PROTEIN"/>
    <property type="match status" value="1"/>
</dbReference>
<evidence type="ECO:0000259" key="6">
    <source>
        <dbReference type="Pfam" id="PF06429"/>
    </source>
</evidence>
<dbReference type="Proteomes" id="UP000244224">
    <property type="component" value="Unassembled WGS sequence"/>
</dbReference>
<dbReference type="Pfam" id="PF22692">
    <property type="entry name" value="LlgE_F_G_D1"/>
    <property type="match status" value="1"/>
</dbReference>
<dbReference type="NCBIfam" id="TIGR03506">
    <property type="entry name" value="FlgEFG_subfam"/>
    <property type="match status" value="1"/>
</dbReference>